<dbReference type="Proteomes" id="UP000241736">
    <property type="component" value="Unassembled WGS sequence"/>
</dbReference>
<dbReference type="OrthoDB" id="8755366at2"/>
<accession>A0A2P6MA65</accession>
<dbReference type="AlphaFoldDB" id="A0A2P6MA65"/>
<evidence type="ECO:0000313" key="3">
    <source>
        <dbReference type="Proteomes" id="UP000241736"/>
    </source>
</evidence>
<comment type="caution">
    <text evidence="2">The sequence shown here is derived from an EMBL/GenBank/DDBJ whole genome shotgun (WGS) entry which is preliminary data.</text>
</comment>
<protein>
    <recommendedName>
        <fullName evidence="1">Antitoxin Xre/MbcA/ParS-like toxin-binding domain-containing protein</fullName>
    </recommendedName>
</protein>
<evidence type="ECO:0000259" key="1">
    <source>
        <dbReference type="Pfam" id="PF09722"/>
    </source>
</evidence>
<sequence length="69" mass="7407">MTNSSVTNLDTKRVLAAADLVTGDRKESLAWLKSPLSAFGGHTPEALITLGRTKDVIRYLESLSNGYVG</sequence>
<reference evidence="2 3" key="1">
    <citation type="submission" date="2018-03" db="EMBL/GenBank/DDBJ databases">
        <title>Arenimonas caeni sp. nov., isolated from activated sludge.</title>
        <authorList>
            <person name="Liu H."/>
        </authorList>
    </citation>
    <scope>NUCLEOTIDE SEQUENCE [LARGE SCALE GENOMIC DNA]</scope>
    <source>
        <strain evidence="3">z29</strain>
    </source>
</reference>
<dbReference type="EMBL" id="PVLF01000004">
    <property type="protein sequence ID" value="PRH82881.1"/>
    <property type="molecule type" value="Genomic_DNA"/>
</dbReference>
<proteinExistence type="predicted"/>
<gene>
    <name evidence="2" type="ORF">C6N40_04335</name>
</gene>
<dbReference type="RefSeq" id="WP_106989789.1">
    <property type="nucleotide sequence ID" value="NZ_KZ679086.1"/>
</dbReference>
<dbReference type="InterPro" id="IPR024467">
    <property type="entry name" value="Xre/MbcA/ParS-like_toxin-bd"/>
</dbReference>
<dbReference type="Pfam" id="PF09722">
    <property type="entry name" value="Xre_MbcA_ParS_C"/>
    <property type="match status" value="1"/>
</dbReference>
<name>A0A2P6MA65_9GAMM</name>
<organism evidence="2 3">
    <name type="scientific">Arenimonas caeni</name>
    <dbReference type="NCBI Taxonomy" id="2058085"/>
    <lineage>
        <taxon>Bacteria</taxon>
        <taxon>Pseudomonadati</taxon>
        <taxon>Pseudomonadota</taxon>
        <taxon>Gammaproteobacteria</taxon>
        <taxon>Lysobacterales</taxon>
        <taxon>Lysobacteraceae</taxon>
        <taxon>Arenimonas</taxon>
    </lineage>
</organism>
<feature type="domain" description="Antitoxin Xre/MbcA/ParS-like toxin-binding" evidence="1">
    <location>
        <begin position="17"/>
        <end position="65"/>
    </location>
</feature>
<evidence type="ECO:0000313" key="2">
    <source>
        <dbReference type="EMBL" id="PRH82881.1"/>
    </source>
</evidence>
<keyword evidence="3" id="KW-1185">Reference proteome</keyword>